<evidence type="ECO:0000313" key="5">
    <source>
        <dbReference type="Proteomes" id="UP001595776"/>
    </source>
</evidence>
<evidence type="ECO:0000256" key="2">
    <source>
        <dbReference type="ARBA" id="ARBA00022695"/>
    </source>
</evidence>
<dbReference type="SUPFAM" id="SSF53756">
    <property type="entry name" value="UDP-Glycosyltransferase/glycogen phosphorylase"/>
    <property type="match status" value="1"/>
</dbReference>
<dbReference type="Gene3D" id="3.40.50.11190">
    <property type="match status" value="1"/>
</dbReference>
<evidence type="ECO:0000313" key="4">
    <source>
        <dbReference type="EMBL" id="MFC4349665.1"/>
    </source>
</evidence>
<gene>
    <name evidence="4" type="ORF">ACFO5Q_17575</name>
</gene>
<keyword evidence="2 4" id="KW-0548">Nucleotidyltransferase</keyword>
<dbReference type="SUPFAM" id="SSF53448">
    <property type="entry name" value="Nucleotide-diphospho-sugar transferases"/>
    <property type="match status" value="1"/>
</dbReference>
<reference evidence="5" key="1">
    <citation type="journal article" date="2019" name="Int. J. Syst. Evol. Microbiol.">
        <title>The Global Catalogue of Microorganisms (GCM) 10K type strain sequencing project: providing services to taxonomists for standard genome sequencing and annotation.</title>
        <authorList>
            <consortium name="The Broad Institute Genomics Platform"/>
            <consortium name="The Broad Institute Genome Sequencing Center for Infectious Disease"/>
            <person name="Wu L."/>
            <person name="Ma J."/>
        </authorList>
    </citation>
    <scope>NUCLEOTIDE SEQUENCE [LARGE SCALE GENOMIC DNA]</scope>
    <source>
        <strain evidence="5">CGMCC 1.15304</strain>
    </source>
</reference>
<keyword evidence="1" id="KW-0808">Transferase</keyword>
<dbReference type="Gene3D" id="3.90.550.10">
    <property type="entry name" value="Spore Coat Polysaccharide Biosynthesis Protein SpsA, Chain A"/>
    <property type="match status" value="1"/>
</dbReference>
<protein>
    <submittedName>
        <fullName evidence="4">Cytidylyltransferase domain-containing protein</fullName>
    </submittedName>
</protein>
<dbReference type="InterPro" id="IPR003329">
    <property type="entry name" value="Cytidylyl_trans"/>
</dbReference>
<dbReference type="Pfam" id="PF02348">
    <property type="entry name" value="CTP_transf_3"/>
    <property type="match status" value="1"/>
</dbReference>
<dbReference type="PANTHER" id="PTHR42866">
    <property type="entry name" value="3-DEOXY-MANNO-OCTULOSONATE CYTIDYLYLTRANSFERASE"/>
    <property type="match status" value="1"/>
</dbReference>
<evidence type="ECO:0000256" key="1">
    <source>
        <dbReference type="ARBA" id="ARBA00022679"/>
    </source>
</evidence>
<dbReference type="InterPro" id="IPR029044">
    <property type="entry name" value="Nucleotide-diphossugar_trans"/>
</dbReference>
<dbReference type="GO" id="GO:0016779">
    <property type="term" value="F:nucleotidyltransferase activity"/>
    <property type="evidence" value="ECO:0007669"/>
    <property type="project" value="UniProtKB-KW"/>
</dbReference>
<sequence length="581" mass="63675">MGQQVLAVIGARLNSSRLPKKQLRPLFGEPVISHIVRRLQAVPHITGIVIATTDETFNDELREWAESAGVDCFSYSGDIDDVVGRVDAVVRDYDPDLLVYICGDCPLIEPVTLDGMIKELLAHPGAEFVTLTPAPDGGRYIHEGFDVYRRSFWDKIAQASTEAYEKEHLASAYHHSGKVDPTGICYFAEDPLYATVTHRISIDTYSDLQFMQAVYDAWYESHSSDTIVSLSWVISMLQKGRWHDINAHVHQKHVGEEPPSVCFVVEAGQGIGLGHLARMIVLARAFQDCYSASLEFLVKCDALPELDFQGVPVARISDGTDVRGLLLSKLQGADILVQDLKGANFDFADREKDADSDCFIVSIDNPDIGLEPDFLMMPSFVNGRPDFQPSSFGWNHFLLRRVVRRPDTVSEVKRVIVLSGAGLAGERAKQLASGLMSGLPRSVTVSWVIWPGTADPLEGLGHQNWKPVEASPNLAGELASYDAAVAAYGVSFFECLNAGLPTVVYDALGTVSDGEWRALEEAGVAMPVDDLEEIGPVLSKLISDSALRQHLIKTATGKLTNDGGREAVTSIMKAYLKKRET</sequence>
<keyword evidence="3" id="KW-0448">Lipopolysaccharide biosynthesis</keyword>
<evidence type="ECO:0000256" key="3">
    <source>
        <dbReference type="ARBA" id="ARBA00022985"/>
    </source>
</evidence>
<dbReference type="EMBL" id="JBHSCR010000035">
    <property type="protein sequence ID" value="MFC4349665.1"/>
    <property type="molecule type" value="Genomic_DNA"/>
</dbReference>
<dbReference type="Proteomes" id="UP001595776">
    <property type="component" value="Unassembled WGS sequence"/>
</dbReference>
<keyword evidence="5" id="KW-1185">Reference proteome</keyword>
<name>A0ABV8UFL0_9PROT</name>
<proteinExistence type="predicted"/>
<dbReference type="PANTHER" id="PTHR42866:SF2">
    <property type="entry name" value="3-DEOXY-MANNO-OCTULOSONATE CYTIDYLYLTRANSFERASE, MITOCHONDRIAL"/>
    <property type="match status" value="1"/>
</dbReference>
<accession>A0ABV8UFL0</accession>
<comment type="caution">
    <text evidence="4">The sequence shown here is derived from an EMBL/GenBank/DDBJ whole genome shotgun (WGS) entry which is preliminary data.</text>
</comment>
<organism evidence="4 5">
    <name type="scientific">Kordiimonas lipolytica</name>
    <dbReference type="NCBI Taxonomy" id="1662421"/>
    <lineage>
        <taxon>Bacteria</taxon>
        <taxon>Pseudomonadati</taxon>
        <taxon>Pseudomonadota</taxon>
        <taxon>Alphaproteobacteria</taxon>
        <taxon>Kordiimonadales</taxon>
        <taxon>Kordiimonadaceae</taxon>
        <taxon>Kordiimonas</taxon>
    </lineage>
</organism>
<dbReference type="RefSeq" id="WP_082719732.1">
    <property type="nucleotide sequence ID" value="NZ_JBHSCR010000035.1"/>
</dbReference>